<name>A0A2S0WIR7_9ACTN</name>
<dbReference type="InterPro" id="IPR028098">
    <property type="entry name" value="Glyco_trans_4-like_N"/>
</dbReference>
<keyword evidence="4" id="KW-1185">Reference proteome</keyword>
<accession>A0A2S0WIR7</accession>
<keyword evidence="2 3" id="KW-0808">Transferase</keyword>
<evidence type="ECO:0000256" key="1">
    <source>
        <dbReference type="ARBA" id="ARBA00022676"/>
    </source>
</evidence>
<organism evidence="3 4">
    <name type="scientific">Aeromicrobium chenweiae</name>
    <dbReference type="NCBI Taxonomy" id="2079793"/>
    <lineage>
        <taxon>Bacteria</taxon>
        <taxon>Bacillati</taxon>
        <taxon>Actinomycetota</taxon>
        <taxon>Actinomycetes</taxon>
        <taxon>Propionibacteriales</taxon>
        <taxon>Nocardioidaceae</taxon>
        <taxon>Aeromicrobium</taxon>
    </lineage>
</organism>
<reference evidence="4" key="1">
    <citation type="submission" date="2018-01" db="EMBL/GenBank/DDBJ databases">
        <authorList>
            <person name="Li J."/>
        </authorList>
    </citation>
    <scope>NUCLEOTIDE SEQUENCE [LARGE SCALE GENOMIC DNA]</scope>
    <source>
        <strain evidence="4">592</strain>
    </source>
</reference>
<dbReference type="AlphaFoldDB" id="A0A2S0WIR7"/>
<dbReference type="OrthoDB" id="570545at2"/>
<dbReference type="KEGG" id="aez:C3E78_02585"/>
<sequence>MTRVTVVLKTNEGGAWVLGQVAEMVRRGAHVTIVIPPGDGRLRRAVDAAGHPVAESPFDFSFRPAPATARGLWRLRKLVRATAPDVVFYHLYASALAARIASLGLRVRRVHMVAGPLYLENPVIRFVERFLCRLDHHLIAGSEFTATQYAALGMPADRLSYVPYGVDVQRFSRGVDSRDRLWGAGSGTFVAIMVAYVYAPKSSVFPGVGIKGHDLLLECWREFSAAHPDARLVLVGSGFDDEGERHRQGLIGRFELAADPTVSWLDSVTDVRPLYSSADVSISPSLSENHGAALEASAMGVPSIVSRAGGLPETVTPCSGWVVPVGDRDQLLAAMTEAWSRFETGSLAEMGRQARAHALDCFDLTRSTARVADIVLA</sequence>
<evidence type="ECO:0000313" key="3">
    <source>
        <dbReference type="EMBL" id="AWB91197.1"/>
    </source>
</evidence>
<keyword evidence="1" id="KW-0328">Glycosyltransferase</keyword>
<proteinExistence type="predicted"/>
<accession>A0A5F2EQM4</accession>
<dbReference type="GO" id="GO:0016757">
    <property type="term" value="F:glycosyltransferase activity"/>
    <property type="evidence" value="ECO:0007669"/>
    <property type="project" value="UniProtKB-KW"/>
</dbReference>
<protein>
    <submittedName>
        <fullName evidence="3">Group 1 glycosyl transferase</fullName>
    </submittedName>
</protein>
<dbReference type="Gene3D" id="3.40.50.2000">
    <property type="entry name" value="Glycogen Phosphorylase B"/>
    <property type="match status" value="2"/>
</dbReference>
<evidence type="ECO:0000313" key="4">
    <source>
        <dbReference type="Proteomes" id="UP000244384"/>
    </source>
</evidence>
<dbReference type="EMBL" id="CP026952">
    <property type="protein sequence ID" value="AWB91197.1"/>
    <property type="molecule type" value="Genomic_DNA"/>
</dbReference>
<dbReference type="PANTHER" id="PTHR12526:SF510">
    <property type="entry name" value="D-INOSITOL 3-PHOSPHATE GLYCOSYLTRANSFERASE"/>
    <property type="match status" value="1"/>
</dbReference>
<gene>
    <name evidence="3" type="ORF">C3E78_02585</name>
</gene>
<dbReference type="RefSeq" id="WP_108576843.1">
    <property type="nucleotide sequence ID" value="NZ_CP026952.1"/>
</dbReference>
<dbReference type="Proteomes" id="UP000244384">
    <property type="component" value="Chromosome"/>
</dbReference>
<evidence type="ECO:0000256" key="2">
    <source>
        <dbReference type="ARBA" id="ARBA00022679"/>
    </source>
</evidence>
<dbReference type="PANTHER" id="PTHR12526">
    <property type="entry name" value="GLYCOSYLTRANSFERASE"/>
    <property type="match status" value="1"/>
</dbReference>
<dbReference type="CDD" id="cd03801">
    <property type="entry name" value="GT4_PimA-like"/>
    <property type="match status" value="1"/>
</dbReference>
<dbReference type="SUPFAM" id="SSF53756">
    <property type="entry name" value="UDP-Glycosyltransferase/glycogen phosphorylase"/>
    <property type="match status" value="1"/>
</dbReference>
<dbReference type="Pfam" id="PF13439">
    <property type="entry name" value="Glyco_transf_4"/>
    <property type="match status" value="1"/>
</dbReference>
<dbReference type="Pfam" id="PF13692">
    <property type="entry name" value="Glyco_trans_1_4"/>
    <property type="match status" value="1"/>
</dbReference>